<dbReference type="Pfam" id="PF01315">
    <property type="entry name" value="Ald_Xan_dh_C"/>
    <property type="match status" value="1"/>
</dbReference>
<keyword evidence="2 4" id="KW-0560">Oxidoreductase</keyword>
<comment type="caution">
    <text evidence="4">The sequence shown here is derived from an EMBL/GenBank/DDBJ whole genome shotgun (WGS) entry which is preliminary data.</text>
</comment>
<sequence length="710" mass="79095">MGEISKGVSKGDGLGLILGRNAYLEDKIPCNTLFVKVLRCSSSRNIKYININDAVKIPGVECILTNKSIHKVGTSELGEDEFNSIFPNDIALIAALDEESANEAMKLIKIEYELDEIKILSINKKDDLSVIYSFGNVDKEFKHDLVILEEVYRTQSIYQGFLETCRSYTYFDQYERLVVVSTSEVPFLVRKILSERLQVPIGKIRVIKPKTGGGYGGKSIVSSEYYPAIITLKTGKPAKVIYTVDETFNMVEEKSETDVKVKLGATREGKISAIDIEISQGPVNRVDYSDHPIIDAASEVMSLYNFKAARFLSNISANRLKKSDLSEVVFGIESTINNLGKKLNMDIIKIHEINMIKKGNEINQRILDDKNYALDYCIKRGKKLIEWDEKYPKKQVASNKVRGIGMSIARQDIGVPYEDAASSTIKFNEDGTFMLTIGTNDLGICSSTILSQICAEAIGVTTDKVMVLSCDTDLMPFYSNTYSTKTLYALANAVKKTGEKMRKLIIETAGEILGTDVSLIIYDGETIRIKNSDKVMTMREFGKKVVYALKQLFVCDSYTFKKTTPSYMAGFVEVEVDTETGKIRVENFVGVFDIGTVINPTLMKVEAESSILRGIGMAMYEEVKKNSENNMDLNPLIYRIPTRNDFGNITVEFTNTYDASGVYGAKSSLNIGFNTVPAAIQEAVYNAIGVRVNELPITSEKIIMNNKTSK</sequence>
<protein>
    <submittedName>
        <fullName evidence="4">Putative hypoxanthine oxidase XdhD</fullName>
        <ecNumber evidence="4">1.-.-.-</ecNumber>
    </submittedName>
</protein>
<dbReference type="GO" id="GO:0016491">
    <property type="term" value="F:oxidoreductase activity"/>
    <property type="evidence" value="ECO:0007669"/>
    <property type="project" value="UniProtKB-KW"/>
</dbReference>
<dbReference type="Gene3D" id="3.30.365.10">
    <property type="entry name" value="Aldehyde oxidase/xanthine dehydrogenase, molybdopterin binding domain"/>
    <property type="match status" value="4"/>
</dbReference>
<evidence type="ECO:0000256" key="2">
    <source>
        <dbReference type="ARBA" id="ARBA00023002"/>
    </source>
</evidence>
<dbReference type="InterPro" id="IPR046867">
    <property type="entry name" value="AldOxase/xan_DH_MoCoBD2"/>
</dbReference>
<dbReference type="Pfam" id="PF20256">
    <property type="entry name" value="MoCoBD_2"/>
    <property type="match status" value="1"/>
</dbReference>
<dbReference type="PANTHER" id="PTHR11908:SF132">
    <property type="entry name" value="ALDEHYDE OXIDASE 1-RELATED"/>
    <property type="match status" value="1"/>
</dbReference>
<dbReference type="RefSeq" id="WP_048571303.1">
    <property type="nucleotide sequence ID" value="NZ_LFVU01000028.1"/>
</dbReference>
<dbReference type="GO" id="GO:0005506">
    <property type="term" value="F:iron ion binding"/>
    <property type="evidence" value="ECO:0007669"/>
    <property type="project" value="InterPro"/>
</dbReference>
<organism evidence="4 5">
    <name type="scientific">Clostridium cylindrosporum DSM 605</name>
    <dbReference type="NCBI Taxonomy" id="1121307"/>
    <lineage>
        <taxon>Bacteria</taxon>
        <taxon>Bacillati</taxon>
        <taxon>Bacillota</taxon>
        <taxon>Clostridia</taxon>
        <taxon>Eubacteriales</taxon>
        <taxon>Clostridiaceae</taxon>
        <taxon>Clostridium</taxon>
    </lineage>
</organism>
<dbReference type="SUPFAM" id="SSF54665">
    <property type="entry name" value="CO dehydrogenase molybdoprotein N-domain-like"/>
    <property type="match status" value="1"/>
</dbReference>
<dbReference type="Gene3D" id="3.90.1170.50">
    <property type="entry name" value="Aldehyde oxidase/xanthine dehydrogenase, a/b hammerhead"/>
    <property type="match status" value="1"/>
</dbReference>
<evidence type="ECO:0000259" key="3">
    <source>
        <dbReference type="SMART" id="SM01008"/>
    </source>
</evidence>
<gene>
    <name evidence="4" type="primary">xdhD</name>
    <name evidence="4" type="ORF">CLCY_1c01370</name>
</gene>
<dbReference type="SMART" id="SM01008">
    <property type="entry name" value="Ald_Xan_dh_C"/>
    <property type="match status" value="1"/>
</dbReference>
<feature type="domain" description="Aldehyde oxidase/xanthine dehydrogenase a/b hammerhead" evidence="3">
    <location>
        <begin position="18"/>
        <end position="116"/>
    </location>
</feature>
<dbReference type="AlphaFoldDB" id="A0A0J8D9D6"/>
<dbReference type="InterPro" id="IPR016208">
    <property type="entry name" value="Ald_Oxase/xanthine_DH-like"/>
</dbReference>
<name>A0A0J8D9D6_CLOCY</name>
<dbReference type="EC" id="1.-.-.-" evidence="4"/>
<dbReference type="STRING" id="1121307.CLCY_1c01370"/>
<evidence type="ECO:0000256" key="1">
    <source>
        <dbReference type="ARBA" id="ARBA00022505"/>
    </source>
</evidence>
<keyword evidence="5" id="KW-1185">Reference proteome</keyword>
<proteinExistence type="predicted"/>
<dbReference type="InterPro" id="IPR008274">
    <property type="entry name" value="AldOxase/xan_DH_MoCoBD1"/>
</dbReference>
<accession>A0A0J8D9D6</accession>
<dbReference type="OrthoDB" id="9759099at2"/>
<dbReference type="Proteomes" id="UP000036756">
    <property type="component" value="Unassembled WGS sequence"/>
</dbReference>
<dbReference type="SUPFAM" id="SSF56003">
    <property type="entry name" value="Molybdenum cofactor-binding domain"/>
    <property type="match status" value="1"/>
</dbReference>
<dbReference type="PANTHER" id="PTHR11908">
    <property type="entry name" value="XANTHINE DEHYDROGENASE"/>
    <property type="match status" value="1"/>
</dbReference>
<dbReference type="PATRIC" id="fig|1121307.3.peg.498"/>
<dbReference type="EMBL" id="LFVU01000028">
    <property type="protein sequence ID" value="KMT20903.1"/>
    <property type="molecule type" value="Genomic_DNA"/>
</dbReference>
<dbReference type="InterPro" id="IPR037165">
    <property type="entry name" value="AldOxase/xan_DH_Mopterin-bd_sf"/>
</dbReference>
<keyword evidence="1" id="KW-0500">Molybdenum</keyword>
<evidence type="ECO:0000313" key="5">
    <source>
        <dbReference type="Proteomes" id="UP000036756"/>
    </source>
</evidence>
<reference evidence="4 5" key="1">
    <citation type="submission" date="2015-06" db="EMBL/GenBank/DDBJ databases">
        <title>Draft genome sequence of the purine-degrading Clostridium cylindrosporum HC-1 (DSM 605).</title>
        <authorList>
            <person name="Poehlein A."/>
            <person name="Schiel-Bengelsdorf B."/>
            <person name="Bengelsdorf F."/>
            <person name="Daniel R."/>
            <person name="Duerre P."/>
        </authorList>
    </citation>
    <scope>NUCLEOTIDE SEQUENCE [LARGE SCALE GENOMIC DNA]</scope>
    <source>
        <strain evidence="4 5">DSM 605</strain>
    </source>
</reference>
<dbReference type="InterPro" id="IPR000674">
    <property type="entry name" value="Ald_Oxase/Xan_DH_a/b"/>
</dbReference>
<dbReference type="Pfam" id="PF02738">
    <property type="entry name" value="MoCoBD_1"/>
    <property type="match status" value="1"/>
</dbReference>
<evidence type="ECO:0000313" key="4">
    <source>
        <dbReference type="EMBL" id="KMT20903.1"/>
    </source>
</evidence>
<dbReference type="InterPro" id="IPR036856">
    <property type="entry name" value="Ald_Oxase/Xan_DH_a/b_sf"/>
</dbReference>